<keyword evidence="1" id="KW-1133">Transmembrane helix</keyword>
<proteinExistence type="predicted"/>
<keyword evidence="1" id="KW-0472">Membrane</keyword>
<accession>A0ABS1JAW0</accession>
<feature type="transmembrane region" description="Helical" evidence="1">
    <location>
        <begin position="64"/>
        <end position="89"/>
    </location>
</feature>
<organism evidence="2 3">
    <name type="scientific">Tumebacillus amylolyticus</name>
    <dbReference type="NCBI Taxonomy" id="2801339"/>
    <lineage>
        <taxon>Bacteria</taxon>
        <taxon>Bacillati</taxon>
        <taxon>Bacillota</taxon>
        <taxon>Bacilli</taxon>
        <taxon>Bacillales</taxon>
        <taxon>Alicyclobacillaceae</taxon>
        <taxon>Tumebacillus</taxon>
    </lineage>
</organism>
<feature type="transmembrane region" description="Helical" evidence="1">
    <location>
        <begin position="35"/>
        <end position="52"/>
    </location>
</feature>
<gene>
    <name evidence="2" type="ORF">JJB07_12160</name>
</gene>
<protein>
    <submittedName>
        <fullName evidence="2">Uncharacterized protein</fullName>
    </submittedName>
</protein>
<evidence type="ECO:0000256" key="1">
    <source>
        <dbReference type="SAM" id="Phobius"/>
    </source>
</evidence>
<feature type="transmembrane region" description="Helical" evidence="1">
    <location>
        <begin position="95"/>
        <end position="114"/>
    </location>
</feature>
<feature type="transmembrane region" description="Helical" evidence="1">
    <location>
        <begin position="126"/>
        <end position="146"/>
    </location>
</feature>
<dbReference type="InterPro" id="IPR048147">
    <property type="entry name" value="CBO0543-like"/>
</dbReference>
<feature type="transmembrane region" description="Helical" evidence="1">
    <location>
        <begin position="158"/>
        <end position="176"/>
    </location>
</feature>
<keyword evidence="3" id="KW-1185">Reference proteome</keyword>
<dbReference type="Proteomes" id="UP000602284">
    <property type="component" value="Unassembled WGS sequence"/>
</dbReference>
<evidence type="ECO:0000313" key="2">
    <source>
        <dbReference type="EMBL" id="MBL0387407.1"/>
    </source>
</evidence>
<name>A0ABS1JAW0_9BACL</name>
<dbReference type="NCBIfam" id="NF041644">
    <property type="entry name" value="CBO0543_fam"/>
    <property type="match status" value="1"/>
</dbReference>
<evidence type="ECO:0000313" key="3">
    <source>
        <dbReference type="Proteomes" id="UP000602284"/>
    </source>
</evidence>
<keyword evidence="1" id="KW-0812">Transmembrane</keyword>
<sequence length="188" mass="22323">MTEDKTQNFQKVLEIRRTLRDLELQDWLQHDLFTFNWWLSLVLTIVFWLVWFKLVDRKRLLEICFYGAMVVIASVVLDIAGVNLVLWGYKSRLEPLTPALIPGDLVMMPVLYTLIYQRYGQNTRNFLVATTILSAVMSFVVEPILIRLGIYHTVTWTFFYSFPIYIILSFLMRQFVHKVLRHQKSPFP</sequence>
<dbReference type="RefSeq" id="WP_201635361.1">
    <property type="nucleotide sequence ID" value="NZ_JAEQNB010000003.1"/>
</dbReference>
<dbReference type="EMBL" id="JAEQNB010000003">
    <property type="protein sequence ID" value="MBL0387407.1"/>
    <property type="molecule type" value="Genomic_DNA"/>
</dbReference>
<comment type="caution">
    <text evidence="2">The sequence shown here is derived from an EMBL/GenBank/DDBJ whole genome shotgun (WGS) entry which is preliminary data.</text>
</comment>
<reference evidence="2 3" key="1">
    <citation type="submission" date="2021-01" db="EMBL/GenBank/DDBJ databases">
        <title>Tumebacillus sp. strain ITR2 16S ribosomal RNA gene Genome sequencing and assembly.</title>
        <authorList>
            <person name="Kang M."/>
        </authorList>
    </citation>
    <scope>NUCLEOTIDE SEQUENCE [LARGE SCALE GENOMIC DNA]</scope>
    <source>
        <strain evidence="2 3">ITR2</strain>
    </source>
</reference>